<sequence>MRSIFKKINEKIINNHSENASQNNVSNNPQPLHFSINQNIIEMRNTLGNSSDLSIREFLLGKNNLKAAVIYIDGLVNKDFIQNYILKPLIIEKDEILQDDIYEQDLFVLLLNRVLTIGETREVSDFEKLYESLLSGETILLIDQQVKGIVASTKGWRDRGVEEPTTSNVVRGSKEGFSETLRTNTALIRRRIKDTHLRIDTKQIGKVTKTDVAILYVEGIADEKVIKEVHIRLDSINIDGILESGYLEEFIQDKTYTPFPTVYYSERPDEIVGGILEGRIAIIIDGTPFVLLVPALFIHFFQSAEDYYQRFDISTLVRILRFLAFFMALLIPSIYIALTSYHQEMIPTTLLISLGGQREGVPFPAIVEVLLMEINFEILREAGLRMPKAVGSAISIVGALVIGEAAVQAGLVSAAMVIVVSITAISSFIFPSYNMSFPVRILRFIFIGLASILGLFGICLGLFLLTFHLCSLRSFGVPYMSPLGPFDLEDQKDTVFRFPHQYLFKRPHSTGKKNVTRLAPEKDKGLREEETR</sequence>
<evidence type="ECO:0000313" key="6">
    <source>
        <dbReference type="Proteomes" id="UP000430692"/>
    </source>
</evidence>
<dbReference type="Pfam" id="PF03323">
    <property type="entry name" value="GerA"/>
    <property type="match status" value="1"/>
</dbReference>
<reference evidence="5 6" key="1">
    <citation type="submission" date="2019-12" db="EMBL/GenBank/DDBJ databases">
        <title>Whole-genome analyses of novel actinobacteria.</title>
        <authorList>
            <person name="Sahin N."/>
            <person name="Saygin H."/>
        </authorList>
    </citation>
    <scope>NUCLEOTIDE SEQUENCE [LARGE SCALE GENOMIC DNA]</scope>
    <source>
        <strain evidence="5 6">KC615</strain>
    </source>
</reference>
<evidence type="ECO:0000256" key="1">
    <source>
        <dbReference type="ARBA" id="ARBA00005278"/>
    </source>
</evidence>
<proteinExistence type="inferred from homology"/>
<feature type="transmembrane region" description="Helical" evidence="4">
    <location>
        <begin position="442"/>
        <end position="465"/>
    </location>
</feature>
<protein>
    <submittedName>
        <fullName evidence="5">Spore germination protein</fullName>
    </submittedName>
</protein>
<dbReference type="AlphaFoldDB" id="A0A6I4VPW2"/>
<feature type="transmembrane region" description="Helical" evidence="4">
    <location>
        <begin position="280"/>
        <end position="301"/>
    </location>
</feature>
<feature type="transmembrane region" description="Helical" evidence="4">
    <location>
        <begin position="409"/>
        <end position="430"/>
    </location>
</feature>
<dbReference type="GO" id="GO:0016020">
    <property type="term" value="C:membrane"/>
    <property type="evidence" value="ECO:0007669"/>
    <property type="project" value="InterPro"/>
</dbReference>
<dbReference type="PANTHER" id="PTHR22550">
    <property type="entry name" value="SPORE GERMINATION PROTEIN"/>
    <property type="match status" value="1"/>
</dbReference>
<dbReference type="RefSeq" id="WP_160801040.1">
    <property type="nucleotide sequence ID" value="NZ_WUUL01000004.1"/>
</dbReference>
<accession>A0A6I4VPW2</accession>
<keyword evidence="6" id="KW-1185">Reference proteome</keyword>
<dbReference type="Proteomes" id="UP000430692">
    <property type="component" value="Unassembled WGS sequence"/>
</dbReference>
<keyword evidence="4" id="KW-1133">Transmembrane helix</keyword>
<evidence type="ECO:0000256" key="3">
    <source>
        <dbReference type="SAM" id="MobiDB-lite"/>
    </source>
</evidence>
<evidence type="ECO:0000256" key="2">
    <source>
        <dbReference type="ARBA" id="ARBA00023136"/>
    </source>
</evidence>
<gene>
    <name evidence="5" type="ORF">GSM42_08095</name>
</gene>
<feature type="transmembrane region" description="Helical" evidence="4">
    <location>
        <begin position="322"/>
        <end position="341"/>
    </location>
</feature>
<dbReference type="GO" id="GO:0009847">
    <property type="term" value="P:spore germination"/>
    <property type="evidence" value="ECO:0007669"/>
    <property type="project" value="InterPro"/>
</dbReference>
<keyword evidence="4" id="KW-0812">Transmembrane</keyword>
<dbReference type="InterPro" id="IPR050768">
    <property type="entry name" value="UPF0353/GerABKA_families"/>
</dbReference>
<dbReference type="PANTHER" id="PTHR22550:SF5">
    <property type="entry name" value="LEUCINE ZIPPER PROTEIN 4"/>
    <property type="match status" value="1"/>
</dbReference>
<evidence type="ECO:0000256" key="4">
    <source>
        <dbReference type="SAM" id="Phobius"/>
    </source>
</evidence>
<dbReference type="InterPro" id="IPR004995">
    <property type="entry name" value="Spore_Ger"/>
</dbReference>
<organism evidence="5 6">
    <name type="scientific">Shimazuella alba</name>
    <dbReference type="NCBI Taxonomy" id="2690964"/>
    <lineage>
        <taxon>Bacteria</taxon>
        <taxon>Bacillati</taxon>
        <taxon>Bacillota</taxon>
        <taxon>Bacilli</taxon>
        <taxon>Bacillales</taxon>
        <taxon>Thermoactinomycetaceae</taxon>
        <taxon>Shimazuella</taxon>
    </lineage>
</organism>
<evidence type="ECO:0000313" key="5">
    <source>
        <dbReference type="EMBL" id="MXQ53687.1"/>
    </source>
</evidence>
<keyword evidence="2 4" id="KW-0472">Membrane</keyword>
<feature type="compositionally biased region" description="Basic and acidic residues" evidence="3">
    <location>
        <begin position="519"/>
        <end position="532"/>
    </location>
</feature>
<name>A0A6I4VPW2_9BACL</name>
<comment type="caution">
    <text evidence="5">The sequence shown here is derived from an EMBL/GenBank/DDBJ whole genome shotgun (WGS) entry which is preliminary data.</text>
</comment>
<feature type="transmembrane region" description="Helical" evidence="4">
    <location>
        <begin position="386"/>
        <end position="403"/>
    </location>
</feature>
<dbReference type="PIRSF" id="PIRSF005690">
    <property type="entry name" value="GerBA"/>
    <property type="match status" value="1"/>
</dbReference>
<dbReference type="EMBL" id="WUUL01000004">
    <property type="protein sequence ID" value="MXQ53687.1"/>
    <property type="molecule type" value="Genomic_DNA"/>
</dbReference>
<comment type="similarity">
    <text evidence="1">Belongs to the GerABKA family.</text>
</comment>
<feature type="region of interest" description="Disordered" evidence="3">
    <location>
        <begin position="509"/>
        <end position="532"/>
    </location>
</feature>